<organism evidence="2 3">
    <name type="scientific">Cercophora scortea</name>
    <dbReference type="NCBI Taxonomy" id="314031"/>
    <lineage>
        <taxon>Eukaryota</taxon>
        <taxon>Fungi</taxon>
        <taxon>Dikarya</taxon>
        <taxon>Ascomycota</taxon>
        <taxon>Pezizomycotina</taxon>
        <taxon>Sordariomycetes</taxon>
        <taxon>Sordariomycetidae</taxon>
        <taxon>Sordariales</taxon>
        <taxon>Lasiosphaeriaceae</taxon>
        <taxon>Cercophora</taxon>
    </lineage>
</organism>
<accession>A0AAE0I260</accession>
<reference evidence="2" key="2">
    <citation type="submission" date="2023-06" db="EMBL/GenBank/DDBJ databases">
        <authorList>
            <consortium name="Lawrence Berkeley National Laboratory"/>
            <person name="Haridas S."/>
            <person name="Hensen N."/>
            <person name="Bonometti L."/>
            <person name="Westerberg I."/>
            <person name="Brannstrom I.O."/>
            <person name="Guillou S."/>
            <person name="Cros-Aarteil S."/>
            <person name="Calhoun S."/>
            <person name="Kuo A."/>
            <person name="Mondo S."/>
            <person name="Pangilinan J."/>
            <person name="Riley R."/>
            <person name="Labutti K."/>
            <person name="Andreopoulos B."/>
            <person name="Lipzen A."/>
            <person name="Chen C."/>
            <person name="Yanf M."/>
            <person name="Daum C."/>
            <person name="Ng V."/>
            <person name="Clum A."/>
            <person name="Steindorff A."/>
            <person name="Ohm R."/>
            <person name="Martin F."/>
            <person name="Silar P."/>
            <person name="Natvig D."/>
            <person name="Lalanne C."/>
            <person name="Gautier V."/>
            <person name="Ament-Velasquez S.L."/>
            <person name="Kruys A."/>
            <person name="Hutchinson M.I."/>
            <person name="Powell A.J."/>
            <person name="Barry K."/>
            <person name="Miller A.N."/>
            <person name="Grigoriev I.V."/>
            <person name="Debuchy R."/>
            <person name="Gladieux P."/>
            <person name="Thoren M.H."/>
            <person name="Johannesson H."/>
        </authorList>
    </citation>
    <scope>NUCLEOTIDE SEQUENCE</scope>
    <source>
        <strain evidence="2">SMH4131-1</strain>
    </source>
</reference>
<evidence type="ECO:0000256" key="1">
    <source>
        <dbReference type="SAM" id="MobiDB-lite"/>
    </source>
</evidence>
<reference evidence="2" key="1">
    <citation type="journal article" date="2023" name="Mol. Phylogenet. Evol.">
        <title>Genome-scale phylogeny and comparative genomics of the fungal order Sordariales.</title>
        <authorList>
            <person name="Hensen N."/>
            <person name="Bonometti L."/>
            <person name="Westerberg I."/>
            <person name="Brannstrom I.O."/>
            <person name="Guillou S."/>
            <person name="Cros-Aarteil S."/>
            <person name="Calhoun S."/>
            <person name="Haridas S."/>
            <person name="Kuo A."/>
            <person name="Mondo S."/>
            <person name="Pangilinan J."/>
            <person name="Riley R."/>
            <person name="LaButti K."/>
            <person name="Andreopoulos B."/>
            <person name="Lipzen A."/>
            <person name="Chen C."/>
            <person name="Yan M."/>
            <person name="Daum C."/>
            <person name="Ng V."/>
            <person name="Clum A."/>
            <person name="Steindorff A."/>
            <person name="Ohm R.A."/>
            <person name="Martin F."/>
            <person name="Silar P."/>
            <person name="Natvig D.O."/>
            <person name="Lalanne C."/>
            <person name="Gautier V."/>
            <person name="Ament-Velasquez S.L."/>
            <person name="Kruys A."/>
            <person name="Hutchinson M.I."/>
            <person name="Powell A.J."/>
            <person name="Barry K."/>
            <person name="Miller A.N."/>
            <person name="Grigoriev I.V."/>
            <person name="Debuchy R."/>
            <person name="Gladieux P."/>
            <person name="Hiltunen Thoren M."/>
            <person name="Johannesson H."/>
        </authorList>
    </citation>
    <scope>NUCLEOTIDE SEQUENCE</scope>
    <source>
        <strain evidence="2">SMH4131-1</strain>
    </source>
</reference>
<evidence type="ECO:0000313" key="2">
    <source>
        <dbReference type="EMBL" id="KAK3317228.1"/>
    </source>
</evidence>
<gene>
    <name evidence="2" type="ORF">B0T19DRAFT_287733</name>
</gene>
<dbReference type="AlphaFoldDB" id="A0AAE0I260"/>
<dbReference type="EMBL" id="JAUEPO010000007">
    <property type="protein sequence ID" value="KAK3317228.1"/>
    <property type="molecule type" value="Genomic_DNA"/>
</dbReference>
<keyword evidence="3" id="KW-1185">Reference proteome</keyword>
<feature type="region of interest" description="Disordered" evidence="1">
    <location>
        <begin position="317"/>
        <end position="342"/>
    </location>
</feature>
<proteinExistence type="predicted"/>
<evidence type="ECO:0000313" key="3">
    <source>
        <dbReference type="Proteomes" id="UP001286456"/>
    </source>
</evidence>
<sequence length="357" mass="39836">MIDVVRRRVKIKKGEVRYAPIPLACVPHLDRLEGWVRGIPAREQAARLKIERDRRNLEQAQRPVRRDAVRDYHRRLKHHRDTTDSGPDNRAPPAKRPRLDLKDTPSTDACPECATSLAACKKCKLFSCPRKGCAGQGSDLLQRCADHSDEIFCQPCCRSASTTAPLRPPLATCPSCMETLCSKQLRFCGGKESSLDSALLHPPGVVCCVFCEQESEEDGKPFMFKCVVPHWYGDSEKETVCYQCVEHLGERCEEHPVEWWCGHHLVDRHMPLAGFKCPSCSRSLCPSTSHPSCATCHAPSSCKKCLPVMLRLPELNLGEEDTGDSKSPLSDPRSTETSLSNNVAGNSIVEFDRLECP</sequence>
<dbReference type="Proteomes" id="UP001286456">
    <property type="component" value="Unassembled WGS sequence"/>
</dbReference>
<protein>
    <submittedName>
        <fullName evidence="2">Uncharacterized protein</fullName>
    </submittedName>
</protein>
<feature type="region of interest" description="Disordered" evidence="1">
    <location>
        <begin position="57"/>
        <end position="106"/>
    </location>
</feature>
<name>A0AAE0I260_9PEZI</name>
<comment type="caution">
    <text evidence="2">The sequence shown here is derived from an EMBL/GenBank/DDBJ whole genome shotgun (WGS) entry which is preliminary data.</text>
</comment>